<dbReference type="KEGG" id="spzr:G5C33_15375"/>
<proteinExistence type="predicted"/>
<evidence type="ECO:0000313" key="4">
    <source>
        <dbReference type="Proteomes" id="UP000501568"/>
    </source>
</evidence>
<dbReference type="Gene3D" id="3.40.50.1820">
    <property type="entry name" value="alpha/beta hydrolase"/>
    <property type="match status" value="1"/>
</dbReference>
<dbReference type="PANTHER" id="PTHR37946:SF1">
    <property type="entry name" value="SLL1969 PROTEIN"/>
    <property type="match status" value="1"/>
</dbReference>
<dbReference type="EMBL" id="CP049109">
    <property type="protein sequence ID" value="QIG81031.1"/>
    <property type="molecule type" value="Genomic_DNA"/>
</dbReference>
<protein>
    <submittedName>
        <fullName evidence="3">Alpha/beta hydrolase</fullName>
    </submittedName>
</protein>
<evidence type="ECO:0000259" key="2">
    <source>
        <dbReference type="Pfam" id="PF00561"/>
    </source>
</evidence>
<dbReference type="InterPro" id="IPR029058">
    <property type="entry name" value="AB_hydrolase_fold"/>
</dbReference>
<evidence type="ECO:0000313" key="3">
    <source>
        <dbReference type="EMBL" id="QIG81031.1"/>
    </source>
</evidence>
<dbReference type="Pfam" id="PF00561">
    <property type="entry name" value="Abhydrolase_1"/>
    <property type="match status" value="1"/>
</dbReference>
<dbReference type="InterPro" id="IPR000073">
    <property type="entry name" value="AB_hydrolase_1"/>
</dbReference>
<accession>A0A6G6Y859</accession>
<sequence>MQHSAAPHPFNFASWFRSARHFGWEVLLFLGGMVPPPRARGVLARIRRDRHARQRGRPSVRILLLPGLLASDRSMRKLRVRLRRAGHEAFGWRMGRNLGVGEDTFDRLDRRARTLAGGPDEKLVLIGWSLGGVIAREYAKRSPERVAAVITMGSPFAADIRSSFIWYFYRLVTCHRTVLDPDPERLAEKPPVPTVALWSPYDGLVPSIAARGRQPQVDGNVEVECAHMTYPTDDATIDAVLETVAAIGEGNLHCAVEPAPPPAESVPEPISQPAQAAA</sequence>
<gene>
    <name evidence="3" type="ORF">G5C33_15375</name>
</gene>
<keyword evidence="3" id="KW-0378">Hydrolase</keyword>
<feature type="region of interest" description="Disordered" evidence="1">
    <location>
        <begin position="258"/>
        <end position="278"/>
    </location>
</feature>
<dbReference type="GO" id="GO:0016787">
    <property type="term" value="F:hydrolase activity"/>
    <property type="evidence" value="ECO:0007669"/>
    <property type="project" value="UniProtKB-KW"/>
</dbReference>
<dbReference type="Proteomes" id="UP000501568">
    <property type="component" value="Chromosome"/>
</dbReference>
<organism evidence="3 4">
    <name type="scientific">Stakelama tenebrarum</name>
    <dbReference type="NCBI Taxonomy" id="2711215"/>
    <lineage>
        <taxon>Bacteria</taxon>
        <taxon>Pseudomonadati</taxon>
        <taxon>Pseudomonadota</taxon>
        <taxon>Alphaproteobacteria</taxon>
        <taxon>Sphingomonadales</taxon>
        <taxon>Sphingomonadaceae</taxon>
        <taxon>Stakelama</taxon>
    </lineage>
</organism>
<dbReference type="AlphaFoldDB" id="A0A6G6Y859"/>
<evidence type="ECO:0000256" key="1">
    <source>
        <dbReference type="SAM" id="MobiDB-lite"/>
    </source>
</evidence>
<reference evidence="3 4" key="1">
    <citation type="submission" date="2020-02" db="EMBL/GenBank/DDBJ databases">
        <authorList>
            <person name="Zheng R.K."/>
            <person name="Sun C.M."/>
        </authorList>
    </citation>
    <scope>NUCLEOTIDE SEQUENCE [LARGE SCALE GENOMIC DNA]</scope>
    <source>
        <strain evidence="4">zrk23</strain>
    </source>
</reference>
<dbReference type="SUPFAM" id="SSF53474">
    <property type="entry name" value="alpha/beta-Hydrolases"/>
    <property type="match status" value="1"/>
</dbReference>
<dbReference type="PANTHER" id="PTHR37946">
    <property type="entry name" value="SLL1969 PROTEIN"/>
    <property type="match status" value="1"/>
</dbReference>
<dbReference type="RefSeq" id="WP_165327958.1">
    <property type="nucleotide sequence ID" value="NZ_CP049109.1"/>
</dbReference>
<feature type="domain" description="AB hydrolase-1" evidence="2">
    <location>
        <begin position="118"/>
        <end position="156"/>
    </location>
</feature>
<name>A0A6G6Y859_9SPHN</name>
<keyword evidence="4" id="KW-1185">Reference proteome</keyword>